<sequence>MPGPVTFFSLGAAGATAYYVNRRNSMTSDVDNSNMTPHKYARRRSSTVIPDHDWPSHKQAEYLWRRDNGVSFSHNSAPKYPQGFQPKDLKQTSK</sequence>
<proteinExistence type="predicted"/>
<name>A0A1C7N859_9FUNG</name>
<dbReference type="Proteomes" id="UP000093000">
    <property type="component" value="Unassembled WGS sequence"/>
</dbReference>
<evidence type="ECO:0000256" key="1">
    <source>
        <dbReference type="SAM" id="MobiDB-lite"/>
    </source>
</evidence>
<feature type="region of interest" description="Disordered" evidence="1">
    <location>
        <begin position="74"/>
        <end position="94"/>
    </location>
</feature>
<gene>
    <name evidence="2" type="ORF">A0J61_06641</name>
</gene>
<evidence type="ECO:0000313" key="3">
    <source>
        <dbReference type="Proteomes" id="UP000093000"/>
    </source>
</evidence>
<dbReference type="InParanoid" id="A0A1C7N859"/>
<dbReference type="EMBL" id="LUGH01000411">
    <property type="protein sequence ID" value="OBZ85315.1"/>
    <property type="molecule type" value="Genomic_DNA"/>
</dbReference>
<comment type="caution">
    <text evidence="2">The sequence shown here is derived from an EMBL/GenBank/DDBJ whole genome shotgun (WGS) entry which is preliminary data.</text>
</comment>
<keyword evidence="3" id="KW-1185">Reference proteome</keyword>
<evidence type="ECO:0000313" key="2">
    <source>
        <dbReference type="EMBL" id="OBZ85315.1"/>
    </source>
</evidence>
<feature type="region of interest" description="Disordered" evidence="1">
    <location>
        <begin position="26"/>
        <end position="53"/>
    </location>
</feature>
<dbReference type="OrthoDB" id="2384350at2759"/>
<feature type="compositionally biased region" description="Polar residues" evidence="1">
    <location>
        <begin position="26"/>
        <end position="36"/>
    </location>
</feature>
<accession>A0A1C7N859</accession>
<protein>
    <submittedName>
        <fullName evidence="2">Uncharacterized protein</fullName>
    </submittedName>
</protein>
<dbReference type="STRING" id="101091.A0A1C7N859"/>
<organism evidence="2 3">
    <name type="scientific">Choanephora cucurbitarum</name>
    <dbReference type="NCBI Taxonomy" id="101091"/>
    <lineage>
        <taxon>Eukaryota</taxon>
        <taxon>Fungi</taxon>
        <taxon>Fungi incertae sedis</taxon>
        <taxon>Mucoromycota</taxon>
        <taxon>Mucoromycotina</taxon>
        <taxon>Mucoromycetes</taxon>
        <taxon>Mucorales</taxon>
        <taxon>Mucorineae</taxon>
        <taxon>Choanephoraceae</taxon>
        <taxon>Choanephoroideae</taxon>
        <taxon>Choanephora</taxon>
    </lineage>
</organism>
<reference evidence="2 3" key="1">
    <citation type="submission" date="2016-03" db="EMBL/GenBank/DDBJ databases">
        <title>Choanephora cucurbitarum.</title>
        <authorList>
            <person name="Min B."/>
            <person name="Park H."/>
            <person name="Park J.-H."/>
            <person name="Shin H.-D."/>
            <person name="Choi I.-G."/>
        </authorList>
    </citation>
    <scope>NUCLEOTIDE SEQUENCE [LARGE SCALE GENOMIC DNA]</scope>
    <source>
        <strain evidence="2 3">KUS-F28377</strain>
    </source>
</reference>
<dbReference type="AlphaFoldDB" id="A0A1C7N859"/>